<feature type="compositionally biased region" description="Polar residues" evidence="13">
    <location>
        <begin position="861"/>
        <end position="873"/>
    </location>
</feature>
<evidence type="ECO:0000259" key="14">
    <source>
        <dbReference type="PROSITE" id="PS50020"/>
    </source>
</evidence>
<dbReference type="PROSITE" id="PS50020">
    <property type="entry name" value="WW_DOMAIN_2"/>
    <property type="match status" value="1"/>
</dbReference>
<dbReference type="AlphaFoldDB" id="A0A7N8XVU4"/>
<dbReference type="InterPro" id="IPR020590">
    <property type="entry name" value="Guanylate_kinase_CS"/>
</dbReference>
<dbReference type="PROSITE" id="PS50106">
    <property type="entry name" value="PDZ"/>
    <property type="match status" value="5"/>
</dbReference>
<comment type="subcellular location">
    <subcellularLocation>
        <location evidence="2">Cell junction</location>
        <location evidence="2">Tight junction</location>
    </subcellularLocation>
    <subcellularLocation>
        <location evidence="1">Cell membrane</location>
        <topology evidence="1">Peripheral membrane protein</topology>
    </subcellularLocation>
</comment>
<dbReference type="SUPFAM" id="SSF52540">
    <property type="entry name" value="P-loop containing nucleoside triphosphate hydrolases"/>
    <property type="match status" value="1"/>
</dbReference>
<reference evidence="17" key="2">
    <citation type="submission" date="2025-09" db="UniProtKB">
        <authorList>
            <consortium name="Ensembl"/>
        </authorList>
    </citation>
    <scope>IDENTIFICATION</scope>
</reference>
<dbReference type="InterPro" id="IPR036034">
    <property type="entry name" value="PDZ_sf"/>
</dbReference>
<feature type="domain" description="PDZ" evidence="16">
    <location>
        <begin position="641"/>
        <end position="724"/>
    </location>
</feature>
<keyword evidence="5" id="KW-0796">Tight junction</keyword>
<dbReference type="CDD" id="cd06733">
    <property type="entry name" value="PDZ3_MAGI-1_3-like"/>
    <property type="match status" value="1"/>
</dbReference>
<feature type="domain" description="PDZ" evidence="16">
    <location>
        <begin position="928"/>
        <end position="1010"/>
    </location>
</feature>
<evidence type="ECO:0000256" key="12">
    <source>
        <dbReference type="ARBA" id="ARBA00033438"/>
    </source>
</evidence>
<dbReference type="InterPro" id="IPR001202">
    <property type="entry name" value="WW_dom"/>
</dbReference>
<dbReference type="InterPro" id="IPR027417">
    <property type="entry name" value="P-loop_NTPase"/>
</dbReference>
<dbReference type="GO" id="GO:0005524">
    <property type="term" value="F:ATP binding"/>
    <property type="evidence" value="ECO:0007669"/>
    <property type="project" value="UniProtKB-KW"/>
</dbReference>
<dbReference type="CDD" id="cd06731">
    <property type="entry name" value="PDZ1_MAGI-1_3-like"/>
    <property type="match status" value="1"/>
</dbReference>
<organism evidence="17 18">
    <name type="scientific">Mastacembelus armatus</name>
    <name type="common">zig-zag eel</name>
    <dbReference type="NCBI Taxonomy" id="205130"/>
    <lineage>
        <taxon>Eukaryota</taxon>
        <taxon>Metazoa</taxon>
        <taxon>Chordata</taxon>
        <taxon>Craniata</taxon>
        <taxon>Vertebrata</taxon>
        <taxon>Euteleostomi</taxon>
        <taxon>Actinopterygii</taxon>
        <taxon>Neopterygii</taxon>
        <taxon>Teleostei</taxon>
        <taxon>Neoteleostei</taxon>
        <taxon>Acanthomorphata</taxon>
        <taxon>Anabantaria</taxon>
        <taxon>Synbranchiformes</taxon>
        <taxon>Mastacembelidae</taxon>
        <taxon>Mastacembelus</taxon>
    </lineage>
</organism>
<dbReference type="Gene3D" id="2.20.70.10">
    <property type="match status" value="1"/>
</dbReference>
<protein>
    <recommendedName>
        <fullName evidence="4">Membrane-associated guanylate kinase, WW and PDZ domain-containing protein 3</fullName>
    </recommendedName>
    <alternativeName>
        <fullName evidence="12">Membrane-associated guanylate kinase inverted 3</fullName>
    </alternativeName>
</protein>
<dbReference type="GeneTree" id="ENSGT00940000156496"/>
<evidence type="ECO:0000256" key="1">
    <source>
        <dbReference type="ARBA" id="ARBA00004202"/>
    </source>
</evidence>
<dbReference type="CDD" id="cd06734">
    <property type="entry name" value="PDZ4_MAGI-1_3-like"/>
    <property type="match status" value="1"/>
</dbReference>
<evidence type="ECO:0000256" key="13">
    <source>
        <dbReference type="SAM" id="MobiDB-lite"/>
    </source>
</evidence>
<dbReference type="FunFam" id="2.20.70.10:FF:000002">
    <property type="entry name" value="Membrane-associated guanylate kinase, WW and PDZ domain-containing protein 3 isoform 1"/>
    <property type="match status" value="1"/>
</dbReference>
<keyword evidence="18" id="KW-1185">Reference proteome</keyword>
<dbReference type="PANTHER" id="PTHR10316">
    <property type="entry name" value="MEMBRANE ASSOCIATED GUANYLATE KINASE-RELATED"/>
    <property type="match status" value="1"/>
</dbReference>
<dbReference type="GO" id="GO:0007165">
    <property type="term" value="P:signal transduction"/>
    <property type="evidence" value="ECO:0007669"/>
    <property type="project" value="TreeGrafter"/>
</dbReference>
<reference evidence="17" key="1">
    <citation type="submission" date="2025-08" db="UniProtKB">
        <authorList>
            <consortium name="Ensembl"/>
        </authorList>
    </citation>
    <scope>IDENTIFICATION</scope>
</reference>
<dbReference type="Pfam" id="PF00625">
    <property type="entry name" value="Guanylate_kin"/>
    <property type="match status" value="1"/>
</dbReference>
<dbReference type="SUPFAM" id="SSF50156">
    <property type="entry name" value="PDZ domain-like"/>
    <property type="match status" value="6"/>
</dbReference>
<dbReference type="PROSITE" id="PS00856">
    <property type="entry name" value="GUANYLATE_KINASE_1"/>
    <property type="match status" value="1"/>
</dbReference>
<dbReference type="CDD" id="cd00201">
    <property type="entry name" value="WW"/>
    <property type="match status" value="1"/>
</dbReference>
<evidence type="ECO:0000256" key="5">
    <source>
        <dbReference type="ARBA" id="ARBA00022427"/>
    </source>
</evidence>
<dbReference type="CDD" id="cd06732">
    <property type="entry name" value="PDZ2_MAGI-1_3-like"/>
    <property type="match status" value="1"/>
</dbReference>
<dbReference type="FunFam" id="2.30.42.10:FF:000042">
    <property type="entry name" value="Membrane-associated guanylate kinase, WW and PDZ domain-containing protein 3 isoform 1"/>
    <property type="match status" value="1"/>
</dbReference>
<keyword evidence="8" id="KW-0547">Nucleotide-binding</keyword>
<dbReference type="SMART" id="SM00228">
    <property type="entry name" value="PDZ"/>
    <property type="match status" value="6"/>
</dbReference>
<evidence type="ECO:0000256" key="8">
    <source>
        <dbReference type="ARBA" id="ARBA00022741"/>
    </source>
</evidence>
<evidence type="ECO:0000256" key="9">
    <source>
        <dbReference type="ARBA" id="ARBA00022840"/>
    </source>
</evidence>
<dbReference type="CDD" id="cd06735">
    <property type="entry name" value="PDZ5_MAGI-1_3-like"/>
    <property type="match status" value="1"/>
</dbReference>
<dbReference type="PROSITE" id="PS50052">
    <property type="entry name" value="GUANYLATE_KINASE_2"/>
    <property type="match status" value="1"/>
</dbReference>
<dbReference type="Gene3D" id="2.30.42.10">
    <property type="match status" value="6"/>
</dbReference>
<dbReference type="SMART" id="SM00072">
    <property type="entry name" value="GuKc"/>
    <property type="match status" value="1"/>
</dbReference>
<dbReference type="FunFam" id="2.30.42.10:FF:000006">
    <property type="entry name" value="Membrane associated guanylate kinase, WW and PDZ domain containing 1"/>
    <property type="match status" value="1"/>
</dbReference>
<dbReference type="PANTHER" id="PTHR10316:SF10">
    <property type="entry name" value="MEMBRANE-ASSOCIATED GUANYLATE KINASE, WW AND PDZ DOMAIN-CONTAINING PROTEIN 3"/>
    <property type="match status" value="1"/>
</dbReference>
<dbReference type="Ensembl" id="ENSMAMT00000061434.1">
    <property type="protein sequence ID" value="ENSMAMP00000056521.1"/>
    <property type="gene ID" value="ENSMAMG00000003647.2"/>
</dbReference>
<feature type="region of interest" description="Disordered" evidence="13">
    <location>
        <begin position="853"/>
        <end position="887"/>
    </location>
</feature>
<evidence type="ECO:0000259" key="15">
    <source>
        <dbReference type="PROSITE" id="PS50052"/>
    </source>
</evidence>
<evidence type="ECO:0000256" key="6">
    <source>
        <dbReference type="ARBA" id="ARBA00022475"/>
    </source>
</evidence>
<evidence type="ECO:0000313" key="17">
    <source>
        <dbReference type="Ensembl" id="ENSMAMP00000056521.1"/>
    </source>
</evidence>
<comment type="similarity">
    <text evidence="3">Belongs to the MAGUK family.</text>
</comment>
<accession>A0A7N8XVU4</accession>
<proteinExistence type="inferred from homology"/>
<dbReference type="SMART" id="SM00456">
    <property type="entry name" value="WW"/>
    <property type="match status" value="1"/>
</dbReference>
<dbReference type="Pfam" id="PF00397">
    <property type="entry name" value="WW"/>
    <property type="match status" value="1"/>
</dbReference>
<feature type="domain" description="Guanylate kinase-like" evidence="15">
    <location>
        <begin position="111"/>
        <end position="187"/>
    </location>
</feature>
<dbReference type="GO" id="GO:0005923">
    <property type="term" value="C:bicellular tight junction"/>
    <property type="evidence" value="ECO:0007669"/>
    <property type="project" value="UniProtKB-SubCell"/>
</dbReference>
<dbReference type="Proteomes" id="UP000261640">
    <property type="component" value="Unplaced"/>
</dbReference>
<keyword evidence="6" id="KW-1003">Cell membrane</keyword>
<feature type="domain" description="PDZ" evidence="16">
    <location>
        <begin position="352"/>
        <end position="418"/>
    </location>
</feature>
<dbReference type="InterPro" id="IPR008145">
    <property type="entry name" value="GK/Ca_channel_bsu"/>
</dbReference>
<evidence type="ECO:0000256" key="11">
    <source>
        <dbReference type="ARBA" id="ARBA00023136"/>
    </source>
</evidence>
<keyword evidence="11" id="KW-0472">Membrane</keyword>
<dbReference type="Pfam" id="PF00595">
    <property type="entry name" value="PDZ"/>
    <property type="match status" value="4"/>
</dbReference>
<dbReference type="FunFam" id="2.30.42.10:FF:000012">
    <property type="entry name" value="Membrane associated guanylate kinase, WW and PDZ domain containing 1"/>
    <property type="match status" value="1"/>
</dbReference>
<feature type="domain" description="WW" evidence="14">
    <location>
        <begin position="285"/>
        <end position="318"/>
    </location>
</feature>
<feature type="region of interest" description="Disordered" evidence="13">
    <location>
        <begin position="216"/>
        <end position="248"/>
    </location>
</feature>
<dbReference type="SUPFAM" id="SSF51045">
    <property type="entry name" value="WW domain"/>
    <property type="match status" value="1"/>
</dbReference>
<feature type="compositionally biased region" description="Basic residues" evidence="13">
    <location>
        <begin position="491"/>
        <end position="508"/>
    </location>
</feature>
<evidence type="ECO:0000256" key="2">
    <source>
        <dbReference type="ARBA" id="ARBA00004435"/>
    </source>
</evidence>
<evidence type="ECO:0000256" key="3">
    <source>
        <dbReference type="ARBA" id="ARBA00007014"/>
    </source>
</evidence>
<keyword evidence="10" id="KW-0965">Cell junction</keyword>
<dbReference type="InterPro" id="IPR036020">
    <property type="entry name" value="WW_dom_sf"/>
</dbReference>
<dbReference type="FunFam" id="2.30.42.10:FF:000148">
    <property type="entry name" value="membrane-associated guanylate kinase, WW and PDZ domain-containing protein 3 isoform X1"/>
    <property type="match status" value="1"/>
</dbReference>
<dbReference type="InterPro" id="IPR008144">
    <property type="entry name" value="Guanylate_kin-like_dom"/>
</dbReference>
<feature type="region of interest" description="Disordered" evidence="13">
    <location>
        <begin position="439"/>
        <end position="510"/>
    </location>
</feature>
<dbReference type="FunFam" id="3.30.63.10:FF:000003">
    <property type="entry name" value="Membrane-associated guanylate kinase, WW and PDZ domain-containing protein 3 isoform 1"/>
    <property type="match status" value="1"/>
</dbReference>
<sequence length="1018" mass="111879">MSKTLKKKKHWSTKVQECTVSWGGSGELIAVAEVRGGAEMGEFPYLGHIVSEAMVCHAGRLPSSGDVLLEVNGTPVSGLTNRDTLAVIRHFREPIRLKTVKPGKVLNTDLRHYLSLQFQKGSLDHKLQQVIRDNLYLRTIPCTTRQPREGEVPGVDYNFISVGEFRELEESGLLLESGTYDGNYYGTPKPPAEPSPVQPDLVDQVLFDEEFDTEVQRKRTTSVSKMDRKDSAAPEEEEDEEKPPIVNGLTEHKDKAEWKKTVPSYNQSAGAMDLRVWSTHDDSQEPLPKNWEMAYTETGMVYFIDHNSKTTTWLDPRLAKKSKPPEKCEDGELPYGWEKIEDPQYGTYYGPRGLHPQGFGFTIIGGDRPDEFLQVKNVLPDGPAAHDNKIASGDVIVDINGMCVLGKTHADVVQMFQSIPVNQYVDMILCRGYPLPEDSNSSEEVSGGLSTSKDTSPTPSTSTPQDSHYTIPDGGTLSRQTAAVPPMTNGGRHHHHLHSHQYHHHLSHVHNQEGPGGFGFAIADCPLGQKVKMILDAQWCRGLLKGDVIKEINRQNVQTLSHSQVVDILKDLPVGSEVNVLVLRGGELAEIRGHIAEVPSNPLSFSTNTLRSSSPKPDASELYLKSKALLDSKPPNTKDLDVFIKRNQESGFGFRVLGGEGPDQPVYIGAIVPLGAAEKDGRLRAGDELLCIDGIPVKGKSHKQVLELMTNAARNGQVMLTVRRKLIHSGECQPEQVASLQINSSPKMPRGELPNTIQPAQFSRPECFDVTLQRKDNEGFGFVILTSKNKPPPGVIPHKIGRIIEGSPTDRIGKMKVGDRISAVNGQSIMELSHNDIVQLIKDAGNSVTLTVVPEDDSAPPSGTNSAKQSPSAQHRAVGQQPPSYPDRYTSIQTYSLEIKRIHTGLPALLSNIRSNGDRLIHVLGCFVVELERSQRGFGFSLRGGKEYNMGLFILRLAEDGPALKDGRIHVGDQIVEINGEATQGITHTRAIELIQAGGNRVHLLLRPGQGLVPDHSE</sequence>
<dbReference type="Gene3D" id="3.30.63.10">
    <property type="entry name" value="Guanylate Kinase phosphate binding domain"/>
    <property type="match status" value="1"/>
</dbReference>
<dbReference type="GO" id="GO:0005737">
    <property type="term" value="C:cytoplasm"/>
    <property type="evidence" value="ECO:0007669"/>
    <property type="project" value="TreeGrafter"/>
</dbReference>
<name>A0A7N8XVU4_9TELE</name>
<evidence type="ECO:0000256" key="7">
    <source>
        <dbReference type="ARBA" id="ARBA00022737"/>
    </source>
</evidence>
<evidence type="ECO:0000313" key="18">
    <source>
        <dbReference type="Proteomes" id="UP000261640"/>
    </source>
</evidence>
<evidence type="ECO:0000256" key="10">
    <source>
        <dbReference type="ARBA" id="ARBA00022949"/>
    </source>
</evidence>
<feature type="domain" description="PDZ" evidence="16">
    <location>
        <begin position="65"/>
        <end position="103"/>
    </location>
</feature>
<dbReference type="InterPro" id="IPR001478">
    <property type="entry name" value="PDZ"/>
</dbReference>
<keyword evidence="7" id="KW-0677">Repeat</keyword>
<keyword evidence="9" id="KW-0067">ATP-binding</keyword>
<dbReference type="CDD" id="cd06730">
    <property type="entry name" value="PDZ0_MAGI-1_3-like"/>
    <property type="match status" value="1"/>
</dbReference>
<dbReference type="FunFam" id="2.30.42.10:FF:000005">
    <property type="entry name" value="Membrane associated guanylate kinase, WW and PDZ domain containing 1"/>
    <property type="match status" value="1"/>
</dbReference>
<evidence type="ECO:0000256" key="4">
    <source>
        <dbReference type="ARBA" id="ARBA00016171"/>
    </source>
</evidence>
<feature type="domain" description="PDZ" evidence="16">
    <location>
        <begin position="769"/>
        <end position="856"/>
    </location>
</feature>
<dbReference type="GO" id="GO:0005886">
    <property type="term" value="C:plasma membrane"/>
    <property type="evidence" value="ECO:0007669"/>
    <property type="project" value="UniProtKB-SubCell"/>
</dbReference>
<evidence type="ECO:0000259" key="16">
    <source>
        <dbReference type="PROSITE" id="PS50106"/>
    </source>
</evidence>
<dbReference type="PROSITE" id="PS01159">
    <property type="entry name" value="WW_DOMAIN_1"/>
    <property type="match status" value="1"/>
</dbReference>
<feature type="compositionally biased region" description="Low complexity" evidence="13">
    <location>
        <begin position="450"/>
        <end position="464"/>
    </location>
</feature>